<name>A0ABV2H0Z1_9HYPH</name>
<dbReference type="PROSITE" id="PS51257">
    <property type="entry name" value="PROKAR_LIPOPROTEIN"/>
    <property type="match status" value="1"/>
</dbReference>
<dbReference type="EMBL" id="JBEPLJ010000001">
    <property type="protein sequence ID" value="MET3584124.1"/>
    <property type="molecule type" value="Genomic_DNA"/>
</dbReference>
<protein>
    <recommendedName>
        <fullName evidence="4">Lipoprotein</fullName>
    </recommendedName>
</protein>
<evidence type="ECO:0008006" key="4">
    <source>
        <dbReference type="Google" id="ProtNLM"/>
    </source>
</evidence>
<feature type="signal peptide" evidence="1">
    <location>
        <begin position="1"/>
        <end position="23"/>
    </location>
</feature>
<evidence type="ECO:0000313" key="2">
    <source>
        <dbReference type="EMBL" id="MET3584124.1"/>
    </source>
</evidence>
<accession>A0ABV2H0Z1</accession>
<evidence type="ECO:0000313" key="3">
    <source>
        <dbReference type="Proteomes" id="UP001549031"/>
    </source>
</evidence>
<comment type="caution">
    <text evidence="2">The sequence shown here is derived from an EMBL/GenBank/DDBJ whole genome shotgun (WGS) entry which is preliminary data.</text>
</comment>
<keyword evidence="1" id="KW-0732">Signal</keyword>
<organism evidence="2 3">
    <name type="scientific">Pseudorhizobium tarimense</name>
    <dbReference type="NCBI Taxonomy" id="1079109"/>
    <lineage>
        <taxon>Bacteria</taxon>
        <taxon>Pseudomonadati</taxon>
        <taxon>Pseudomonadota</taxon>
        <taxon>Alphaproteobacteria</taxon>
        <taxon>Hyphomicrobiales</taxon>
        <taxon>Rhizobiaceae</taxon>
        <taxon>Rhizobium/Agrobacterium group</taxon>
        <taxon>Pseudorhizobium</taxon>
    </lineage>
</organism>
<proteinExistence type="predicted"/>
<dbReference type="RefSeq" id="WP_247242156.1">
    <property type="nucleotide sequence ID" value="NZ_JALJRA010000001.1"/>
</dbReference>
<gene>
    <name evidence="2" type="ORF">ABID21_000216</name>
</gene>
<feature type="chain" id="PRO_5046121918" description="Lipoprotein" evidence="1">
    <location>
        <begin position="24"/>
        <end position="118"/>
    </location>
</feature>
<dbReference type="Proteomes" id="UP001549031">
    <property type="component" value="Unassembled WGS sequence"/>
</dbReference>
<keyword evidence="3" id="KW-1185">Reference proteome</keyword>
<evidence type="ECO:0000256" key="1">
    <source>
        <dbReference type="SAM" id="SignalP"/>
    </source>
</evidence>
<reference evidence="2 3" key="1">
    <citation type="submission" date="2024-06" db="EMBL/GenBank/DDBJ databases">
        <title>Genomic Encyclopedia of Type Strains, Phase IV (KMG-IV): sequencing the most valuable type-strain genomes for metagenomic binning, comparative biology and taxonomic classification.</title>
        <authorList>
            <person name="Goeker M."/>
        </authorList>
    </citation>
    <scope>NUCLEOTIDE SEQUENCE [LARGE SCALE GENOMIC DNA]</scope>
    <source>
        <strain evidence="2 3">DSM 105042</strain>
    </source>
</reference>
<sequence>MSLRTIASTAAFAVLLSACTTTSAPSNPIEARWVGQSAGAFFARYSPPMSDTPAGSTTLYNWRGGYQRIKLQNGRTANVSCAAQITVDEDYVIRKIRITADRQGAKGQSYCEELLTES</sequence>